<evidence type="ECO:0000256" key="1">
    <source>
        <dbReference type="SAM" id="MobiDB-lite"/>
    </source>
</evidence>
<name>A0A2G8S2L6_9APHY</name>
<gene>
    <name evidence="2" type="ORF">GSI_10941</name>
</gene>
<evidence type="ECO:0000313" key="2">
    <source>
        <dbReference type="EMBL" id="PIL27788.1"/>
    </source>
</evidence>
<feature type="region of interest" description="Disordered" evidence="1">
    <location>
        <begin position="1"/>
        <end position="99"/>
    </location>
</feature>
<comment type="caution">
    <text evidence="2">The sequence shown here is derived from an EMBL/GenBank/DDBJ whole genome shotgun (WGS) entry which is preliminary data.</text>
</comment>
<organism evidence="2 3">
    <name type="scientific">Ganoderma sinense ZZ0214-1</name>
    <dbReference type="NCBI Taxonomy" id="1077348"/>
    <lineage>
        <taxon>Eukaryota</taxon>
        <taxon>Fungi</taxon>
        <taxon>Dikarya</taxon>
        <taxon>Basidiomycota</taxon>
        <taxon>Agaricomycotina</taxon>
        <taxon>Agaricomycetes</taxon>
        <taxon>Polyporales</taxon>
        <taxon>Polyporaceae</taxon>
        <taxon>Ganoderma</taxon>
    </lineage>
</organism>
<dbReference type="AlphaFoldDB" id="A0A2G8S2L6"/>
<accession>A0A2G8S2L6</accession>
<proteinExistence type="predicted"/>
<keyword evidence="3" id="KW-1185">Reference proteome</keyword>
<reference evidence="2 3" key="1">
    <citation type="journal article" date="2015" name="Sci. Rep.">
        <title>Chromosome-level genome map provides insights into diverse defense mechanisms in the medicinal fungus Ganoderma sinense.</title>
        <authorList>
            <person name="Zhu Y."/>
            <person name="Xu J."/>
            <person name="Sun C."/>
            <person name="Zhou S."/>
            <person name="Xu H."/>
            <person name="Nelson D.R."/>
            <person name="Qian J."/>
            <person name="Song J."/>
            <person name="Luo H."/>
            <person name="Xiang L."/>
            <person name="Li Y."/>
            <person name="Xu Z."/>
            <person name="Ji A."/>
            <person name="Wang L."/>
            <person name="Lu S."/>
            <person name="Hayward A."/>
            <person name="Sun W."/>
            <person name="Li X."/>
            <person name="Schwartz D.C."/>
            <person name="Wang Y."/>
            <person name="Chen S."/>
        </authorList>
    </citation>
    <scope>NUCLEOTIDE SEQUENCE [LARGE SCALE GENOMIC DNA]</scope>
    <source>
        <strain evidence="2 3">ZZ0214-1</strain>
    </source>
</reference>
<feature type="compositionally biased region" description="Polar residues" evidence="1">
    <location>
        <begin position="46"/>
        <end position="66"/>
    </location>
</feature>
<protein>
    <submittedName>
        <fullName evidence="2">Uncharacterized protein</fullName>
    </submittedName>
</protein>
<feature type="region of interest" description="Disordered" evidence="1">
    <location>
        <begin position="371"/>
        <end position="398"/>
    </location>
</feature>
<feature type="compositionally biased region" description="Low complexity" evidence="1">
    <location>
        <begin position="7"/>
        <end position="33"/>
    </location>
</feature>
<sequence>MAPKPQPSLTTSKPSKPPTRSSSSTAAPTSPTSCMQDAPIQAKQPHMTQASQIHTGEPDQSATQDNIPPISAPDQDVEDDPASTGPAPVTPAAPLDSSHETSPLLMKLLDVRTLATIKGFYLPLGESFVPSITWVREGRGNIAVSREAADVAIKQRGAYAADPSNAPAPLPLEPTQFSLIANIAQEHCFLRPDGYFKADAKFVRPFSETILTCALVAPPAEFAQLTADFKKALESFNKLVRGLGSPRSGSMYAQFNAPHIRARHRVFEPTTDEKCEEASNLPAEFTVSGWPTSSDAARDARDELVATHVARPLPAFDVNGDLVPPSRYLADLQGATVVVKFSLSHFPIRGKNMTVHTMCVNIEHMRVLIPPTRRPTNKRPLASLTDPLSNVAQKRKVE</sequence>
<evidence type="ECO:0000313" key="3">
    <source>
        <dbReference type="Proteomes" id="UP000230002"/>
    </source>
</evidence>
<dbReference type="OrthoDB" id="2758200at2759"/>
<dbReference type="Proteomes" id="UP000230002">
    <property type="component" value="Unassembled WGS sequence"/>
</dbReference>
<dbReference type="EMBL" id="AYKW01000034">
    <property type="protein sequence ID" value="PIL27788.1"/>
    <property type="molecule type" value="Genomic_DNA"/>
</dbReference>